<proteinExistence type="predicted"/>
<organism evidence="1 2">
    <name type="scientific">Cryoendolithus antarcticus</name>
    <dbReference type="NCBI Taxonomy" id="1507870"/>
    <lineage>
        <taxon>Eukaryota</taxon>
        <taxon>Fungi</taxon>
        <taxon>Dikarya</taxon>
        <taxon>Ascomycota</taxon>
        <taxon>Pezizomycotina</taxon>
        <taxon>Dothideomycetes</taxon>
        <taxon>Dothideomycetidae</taxon>
        <taxon>Cladosporiales</taxon>
        <taxon>Cladosporiaceae</taxon>
        <taxon>Cryoendolithus</taxon>
    </lineage>
</organism>
<evidence type="ECO:0000313" key="2">
    <source>
        <dbReference type="Proteomes" id="UP000192596"/>
    </source>
</evidence>
<evidence type="ECO:0008006" key="3">
    <source>
        <dbReference type="Google" id="ProtNLM"/>
    </source>
</evidence>
<keyword evidence="2" id="KW-1185">Reference proteome</keyword>
<dbReference type="EMBL" id="NAJO01000023">
    <property type="protein sequence ID" value="OQO03804.1"/>
    <property type="molecule type" value="Genomic_DNA"/>
</dbReference>
<name>A0A1V8SXJ3_9PEZI</name>
<evidence type="ECO:0000313" key="1">
    <source>
        <dbReference type="EMBL" id="OQO03804.1"/>
    </source>
</evidence>
<protein>
    <recommendedName>
        <fullName evidence="3">F-box domain-containing protein</fullName>
    </recommendedName>
</protein>
<gene>
    <name evidence="1" type="ORF">B0A48_10444</name>
</gene>
<dbReference type="Proteomes" id="UP000192596">
    <property type="component" value="Unassembled WGS sequence"/>
</dbReference>
<sequence>MAGLCHLLNLPGELRNNIYDCIHLNEGIEVIKDRTRPHPLGYTCRQLHLEITSHTAAHATLDAAIDVRTWVFDFDFSDIAKWLDQHPCVDSDLEPRFLKLHLVTRPSTSLAGLPLEGDKNDDYEIHLPISERRLCLLERNMETWKVGRWNAENFKKDNEDSMPDPGLPRYLDLHHRSTKCQYIVRFTMKLLEPERYHLCWPKPRKQTAEMPASFQERFKQPGHDYIARIKRYVFQRYRYPVQAERDFDDCNVVLWSENVYARQYSEERHKLYDRNLLVSLKCAEVRSMQDADWLERIRWESMEDCFKGVRNPRRKREAEDDTRDERKKRAIDVAGMGIEKQWRAEVAETPQWDDAMDIDVLTDGLTSIELEKAAAED</sequence>
<comment type="caution">
    <text evidence="1">The sequence shown here is derived from an EMBL/GenBank/DDBJ whole genome shotgun (WGS) entry which is preliminary data.</text>
</comment>
<accession>A0A1V8SXJ3</accession>
<dbReference type="AlphaFoldDB" id="A0A1V8SXJ3"/>
<reference evidence="2" key="1">
    <citation type="submission" date="2017-03" db="EMBL/GenBank/DDBJ databases">
        <title>Genomes of endolithic fungi from Antarctica.</title>
        <authorList>
            <person name="Coleine C."/>
            <person name="Masonjones S."/>
            <person name="Stajich J.E."/>
        </authorList>
    </citation>
    <scope>NUCLEOTIDE SEQUENCE [LARGE SCALE GENOMIC DNA]</scope>
    <source>
        <strain evidence="2">CCFEE 5527</strain>
    </source>
</reference>
<dbReference type="InParanoid" id="A0A1V8SXJ3"/>